<dbReference type="InterPro" id="IPR016161">
    <property type="entry name" value="Ald_DH/histidinol_DH"/>
</dbReference>
<dbReference type="PROSITE" id="PS00687">
    <property type="entry name" value="ALDEHYDE_DEHYDR_GLU"/>
    <property type="match status" value="1"/>
</dbReference>
<comment type="similarity">
    <text evidence="1 4">Belongs to the aldehyde dehydrogenase family.</text>
</comment>
<evidence type="ECO:0000259" key="5">
    <source>
        <dbReference type="Pfam" id="PF00171"/>
    </source>
</evidence>
<dbReference type="EMBL" id="WBJX01000001">
    <property type="protein sequence ID" value="KAB1639928.1"/>
    <property type="molecule type" value="Genomic_DNA"/>
</dbReference>
<keyword evidence="7" id="KW-1185">Reference proteome</keyword>
<dbReference type="InterPro" id="IPR051020">
    <property type="entry name" value="ALDH-related_metabolic_enz"/>
</dbReference>
<name>A0A7J5B6U5_9MICO</name>
<proteinExistence type="inferred from homology"/>
<evidence type="ECO:0000256" key="1">
    <source>
        <dbReference type="ARBA" id="ARBA00009986"/>
    </source>
</evidence>
<dbReference type="Proteomes" id="UP000490386">
    <property type="component" value="Unassembled WGS sequence"/>
</dbReference>
<evidence type="ECO:0000256" key="2">
    <source>
        <dbReference type="ARBA" id="ARBA00023002"/>
    </source>
</evidence>
<gene>
    <name evidence="6" type="ORF">F8O03_01445</name>
</gene>
<dbReference type="SUPFAM" id="SSF53720">
    <property type="entry name" value="ALDH-like"/>
    <property type="match status" value="1"/>
</dbReference>
<evidence type="ECO:0000256" key="4">
    <source>
        <dbReference type="RuleBase" id="RU003345"/>
    </source>
</evidence>
<reference evidence="6 7" key="1">
    <citation type="submission" date="2019-09" db="EMBL/GenBank/DDBJ databases">
        <title>Phylogeny of genus Pseudoclavibacter and closely related genus.</title>
        <authorList>
            <person name="Li Y."/>
        </authorList>
    </citation>
    <scope>NUCLEOTIDE SEQUENCE [LARGE SCALE GENOMIC DNA]</scope>
    <source>
        <strain evidence="6 7">THG-MD12</strain>
    </source>
</reference>
<protein>
    <submittedName>
        <fullName evidence="6">Aldehyde dehydrogenase family protein</fullName>
    </submittedName>
</protein>
<comment type="caution">
    <text evidence="6">The sequence shown here is derived from an EMBL/GenBank/DDBJ whole genome shotgun (WGS) entry which is preliminary data.</text>
</comment>
<dbReference type="Gene3D" id="3.40.605.10">
    <property type="entry name" value="Aldehyde Dehydrogenase, Chain A, domain 1"/>
    <property type="match status" value="1"/>
</dbReference>
<dbReference type="PANTHER" id="PTHR42991:SF1">
    <property type="entry name" value="ALDEHYDE DEHYDROGENASE"/>
    <property type="match status" value="1"/>
</dbReference>
<dbReference type="InterPro" id="IPR029510">
    <property type="entry name" value="Ald_DH_CS_GLU"/>
</dbReference>
<keyword evidence="2 4" id="KW-0560">Oxidoreductase</keyword>
<feature type="active site" evidence="3">
    <location>
        <position position="245"/>
    </location>
</feature>
<accession>A0A7J5B6U5</accession>
<dbReference type="FunFam" id="3.40.309.10:FF:000009">
    <property type="entry name" value="Aldehyde dehydrogenase A"/>
    <property type="match status" value="1"/>
</dbReference>
<dbReference type="GO" id="GO:0008911">
    <property type="term" value="F:lactaldehyde dehydrogenase (NAD+) activity"/>
    <property type="evidence" value="ECO:0007669"/>
    <property type="project" value="TreeGrafter"/>
</dbReference>
<dbReference type="Gene3D" id="3.40.309.10">
    <property type="entry name" value="Aldehyde Dehydrogenase, Chain A, domain 2"/>
    <property type="match status" value="1"/>
</dbReference>
<organism evidence="6 7">
    <name type="scientific">Pseudoclavibacter terrae</name>
    <dbReference type="NCBI Taxonomy" id="1530195"/>
    <lineage>
        <taxon>Bacteria</taxon>
        <taxon>Bacillati</taxon>
        <taxon>Actinomycetota</taxon>
        <taxon>Actinomycetes</taxon>
        <taxon>Micrococcales</taxon>
        <taxon>Microbacteriaceae</taxon>
        <taxon>Pseudoclavibacter</taxon>
    </lineage>
</organism>
<dbReference type="InterPro" id="IPR016162">
    <property type="entry name" value="Ald_DH_N"/>
</dbReference>
<dbReference type="AlphaFoldDB" id="A0A7J5B6U5"/>
<dbReference type="InterPro" id="IPR015590">
    <property type="entry name" value="Aldehyde_DH_dom"/>
</dbReference>
<feature type="domain" description="Aldehyde dehydrogenase" evidence="5">
    <location>
        <begin position="15"/>
        <end position="466"/>
    </location>
</feature>
<sequence length="470" mass="49398">MSVVGHAPGLVATGEELVVTNPADGAVVGHVRQHSAEDLPEIIERARSGSLVARALSRHARATVLENAAALLGQRSDEVARLIVAEAGKTIVQARKEVARCQNTLKLSAVQARSNAGEVVPFDAFEGSETRTGWFTREPLGIILAITPYNDALNLVAHKIGPAIAGGNSVILKPSQLTPLTARLLVDLLVESGLPAEVITTVHGNRLLSQALVSAREIRMVSFTGGFRTGEAIAAAAGIKKVSMELGGNAPVLVFGDADLTTAVARCVSGSFWAAGQNCIGTQRIIVHESVADRFRNEFVAATSRLTTGDPSKESTDVGPMISEAAADSAQQSVEAAVAAGARLLEGGRADGAFFPPTVLADVPRSQCVWADEAFAPIVVIETFSSFEEAVDLANEPEYALHAAVFTSSLSTAMRATRELEAGAVMVNDSSDYRFDAMPFGGAKYGSMGREGVRFAYEDMTQTKVVGILE</sequence>
<dbReference type="Pfam" id="PF00171">
    <property type="entry name" value="Aldedh"/>
    <property type="match status" value="1"/>
</dbReference>
<evidence type="ECO:0000313" key="7">
    <source>
        <dbReference type="Proteomes" id="UP000490386"/>
    </source>
</evidence>
<dbReference type="OrthoDB" id="6882680at2"/>
<evidence type="ECO:0000256" key="3">
    <source>
        <dbReference type="PROSITE-ProRule" id="PRU10007"/>
    </source>
</evidence>
<dbReference type="InterPro" id="IPR016163">
    <property type="entry name" value="Ald_DH_C"/>
</dbReference>
<evidence type="ECO:0000313" key="6">
    <source>
        <dbReference type="EMBL" id="KAB1639928.1"/>
    </source>
</evidence>
<dbReference type="PANTHER" id="PTHR42991">
    <property type="entry name" value="ALDEHYDE DEHYDROGENASE"/>
    <property type="match status" value="1"/>
</dbReference>